<evidence type="ECO:0000256" key="1">
    <source>
        <dbReference type="SAM" id="MobiDB-lite"/>
    </source>
</evidence>
<protein>
    <submittedName>
        <fullName evidence="2">Uncharacterized protein</fullName>
    </submittedName>
</protein>
<sequence>MRFRNRLPGSFPGSGRPGKNLSGDLGSVRVRIPLIALCRIGIEPGRERGSLKKDGQAGKSGFC</sequence>
<dbReference type="AlphaFoldDB" id="A0A2M9Z8V4"/>
<name>A0A2M9Z8V4_9LEPT</name>
<dbReference type="EMBL" id="NPDT01000007">
    <property type="protein sequence ID" value="PJZ64856.1"/>
    <property type="molecule type" value="Genomic_DNA"/>
</dbReference>
<feature type="region of interest" description="Disordered" evidence="1">
    <location>
        <begin position="1"/>
        <end position="25"/>
    </location>
</feature>
<accession>A0A2M9Z8V4</accession>
<reference evidence="2 3" key="1">
    <citation type="submission" date="2017-07" db="EMBL/GenBank/DDBJ databases">
        <title>Leptospira spp. isolated from tropical soils.</title>
        <authorList>
            <person name="Thibeaux R."/>
            <person name="Iraola G."/>
            <person name="Ferres I."/>
            <person name="Bierque E."/>
            <person name="Girault D."/>
            <person name="Soupe-Gilbert M.-E."/>
            <person name="Picardeau M."/>
            <person name="Goarant C."/>
        </authorList>
    </citation>
    <scope>NUCLEOTIDE SEQUENCE [LARGE SCALE GENOMIC DNA]</scope>
    <source>
        <strain evidence="2 3">FH2-C-A2</strain>
    </source>
</reference>
<organism evidence="2 3">
    <name type="scientific">Leptospira wolffii</name>
    <dbReference type="NCBI Taxonomy" id="409998"/>
    <lineage>
        <taxon>Bacteria</taxon>
        <taxon>Pseudomonadati</taxon>
        <taxon>Spirochaetota</taxon>
        <taxon>Spirochaetia</taxon>
        <taxon>Leptospirales</taxon>
        <taxon>Leptospiraceae</taxon>
        <taxon>Leptospira</taxon>
    </lineage>
</organism>
<gene>
    <name evidence="2" type="ORF">CH371_15190</name>
</gene>
<proteinExistence type="predicted"/>
<dbReference type="Proteomes" id="UP000231912">
    <property type="component" value="Unassembled WGS sequence"/>
</dbReference>
<evidence type="ECO:0000313" key="3">
    <source>
        <dbReference type="Proteomes" id="UP000231912"/>
    </source>
</evidence>
<evidence type="ECO:0000313" key="2">
    <source>
        <dbReference type="EMBL" id="PJZ64856.1"/>
    </source>
</evidence>
<comment type="caution">
    <text evidence="2">The sequence shown here is derived from an EMBL/GenBank/DDBJ whole genome shotgun (WGS) entry which is preliminary data.</text>
</comment>